<accession>A0A8X6UFY2</accession>
<keyword evidence="4 5" id="KW-0472">Membrane</keyword>
<dbReference type="OrthoDB" id="6430614at2759"/>
<evidence type="ECO:0000256" key="2">
    <source>
        <dbReference type="ARBA" id="ARBA00022692"/>
    </source>
</evidence>
<dbReference type="InterPro" id="IPR005828">
    <property type="entry name" value="MFS_sugar_transport-like"/>
</dbReference>
<dbReference type="Pfam" id="PF00083">
    <property type="entry name" value="Sugar_tr"/>
    <property type="match status" value="1"/>
</dbReference>
<feature type="domain" description="Major facilitator superfamily (MFS) profile" evidence="6">
    <location>
        <begin position="75"/>
        <end position="206"/>
    </location>
</feature>
<protein>
    <recommendedName>
        <fullName evidence="6">Major facilitator superfamily (MFS) profile domain-containing protein</fullName>
    </recommendedName>
</protein>
<name>A0A8X6UFY2_NEPPI</name>
<evidence type="ECO:0000256" key="1">
    <source>
        <dbReference type="ARBA" id="ARBA00004141"/>
    </source>
</evidence>
<reference evidence="7" key="1">
    <citation type="submission" date="2020-08" db="EMBL/GenBank/DDBJ databases">
        <title>Multicomponent nature underlies the extraordinary mechanical properties of spider dragline silk.</title>
        <authorList>
            <person name="Kono N."/>
            <person name="Nakamura H."/>
            <person name="Mori M."/>
            <person name="Yoshida Y."/>
            <person name="Ohtoshi R."/>
            <person name="Malay A.D."/>
            <person name="Moran D.A.P."/>
            <person name="Tomita M."/>
            <person name="Numata K."/>
            <person name="Arakawa K."/>
        </authorList>
    </citation>
    <scope>NUCLEOTIDE SEQUENCE</scope>
</reference>
<dbReference type="AlphaFoldDB" id="A0A8X6UFY2"/>
<gene>
    <name evidence="7" type="primary">Slc22a4</name>
    <name evidence="7" type="ORF">NPIL_203211</name>
</gene>
<comment type="caution">
    <text evidence="7">The sequence shown here is derived from an EMBL/GenBank/DDBJ whole genome shotgun (WGS) entry which is preliminary data.</text>
</comment>
<dbReference type="GO" id="GO:0022857">
    <property type="term" value="F:transmembrane transporter activity"/>
    <property type="evidence" value="ECO:0007669"/>
    <property type="project" value="InterPro"/>
</dbReference>
<dbReference type="SUPFAM" id="SSF103473">
    <property type="entry name" value="MFS general substrate transporter"/>
    <property type="match status" value="1"/>
</dbReference>
<dbReference type="InterPro" id="IPR020846">
    <property type="entry name" value="MFS_dom"/>
</dbReference>
<dbReference type="InterPro" id="IPR036259">
    <property type="entry name" value="MFS_trans_sf"/>
</dbReference>
<feature type="transmembrane region" description="Helical" evidence="5">
    <location>
        <begin position="12"/>
        <end position="31"/>
    </location>
</feature>
<organism evidence="7 8">
    <name type="scientific">Nephila pilipes</name>
    <name type="common">Giant wood spider</name>
    <name type="synonym">Nephila maculata</name>
    <dbReference type="NCBI Taxonomy" id="299642"/>
    <lineage>
        <taxon>Eukaryota</taxon>
        <taxon>Metazoa</taxon>
        <taxon>Ecdysozoa</taxon>
        <taxon>Arthropoda</taxon>
        <taxon>Chelicerata</taxon>
        <taxon>Arachnida</taxon>
        <taxon>Araneae</taxon>
        <taxon>Araneomorphae</taxon>
        <taxon>Entelegynae</taxon>
        <taxon>Araneoidea</taxon>
        <taxon>Nephilidae</taxon>
        <taxon>Nephila</taxon>
    </lineage>
</organism>
<evidence type="ECO:0000259" key="6">
    <source>
        <dbReference type="PROSITE" id="PS50850"/>
    </source>
</evidence>
<dbReference type="GO" id="GO:0016020">
    <property type="term" value="C:membrane"/>
    <property type="evidence" value="ECO:0007669"/>
    <property type="project" value="UniProtKB-SubCell"/>
</dbReference>
<comment type="subcellular location">
    <subcellularLocation>
        <location evidence="1">Membrane</location>
        <topology evidence="1">Multi-pass membrane protein</topology>
    </subcellularLocation>
</comment>
<dbReference type="EMBL" id="BMAW01033105">
    <property type="protein sequence ID" value="GFU28687.1"/>
    <property type="molecule type" value="Genomic_DNA"/>
</dbReference>
<dbReference type="PROSITE" id="PS50850">
    <property type="entry name" value="MFS"/>
    <property type="match status" value="1"/>
</dbReference>
<sequence>MDFVGGEGRWQRWIFVVILMCSVPDAGHNFAMSFLAPNLDHWCARPPHLNVSVEEWKAIALPPNDKHCSRYRNLNISDFHQDHFIHNFTKRETVACDSWEYDKSVYRSTVLSEWNLVCDREWLVSMSKSIFLAGYFISSTVFSFLADKYGRRLLITVCNIIAVVSASICIFSTSFLMFAICRFFIAVGVTATDNTAFVLSEYGITI</sequence>
<evidence type="ECO:0000256" key="3">
    <source>
        <dbReference type="ARBA" id="ARBA00022989"/>
    </source>
</evidence>
<proteinExistence type="predicted"/>
<dbReference type="PANTHER" id="PTHR24064">
    <property type="entry name" value="SOLUTE CARRIER FAMILY 22 MEMBER"/>
    <property type="match status" value="1"/>
</dbReference>
<dbReference type="Proteomes" id="UP000887013">
    <property type="component" value="Unassembled WGS sequence"/>
</dbReference>
<evidence type="ECO:0000313" key="7">
    <source>
        <dbReference type="EMBL" id="GFU28687.1"/>
    </source>
</evidence>
<evidence type="ECO:0000256" key="5">
    <source>
        <dbReference type="SAM" id="Phobius"/>
    </source>
</evidence>
<keyword evidence="2 5" id="KW-0812">Transmembrane</keyword>
<dbReference type="Gene3D" id="1.20.1250.20">
    <property type="entry name" value="MFS general substrate transporter like domains"/>
    <property type="match status" value="1"/>
</dbReference>
<evidence type="ECO:0000256" key="4">
    <source>
        <dbReference type="ARBA" id="ARBA00023136"/>
    </source>
</evidence>
<evidence type="ECO:0000313" key="8">
    <source>
        <dbReference type="Proteomes" id="UP000887013"/>
    </source>
</evidence>
<keyword evidence="8" id="KW-1185">Reference proteome</keyword>
<feature type="transmembrane region" description="Helical" evidence="5">
    <location>
        <begin position="129"/>
        <end position="146"/>
    </location>
</feature>
<feature type="transmembrane region" description="Helical" evidence="5">
    <location>
        <begin position="153"/>
        <end position="185"/>
    </location>
</feature>
<keyword evidence="3 5" id="KW-1133">Transmembrane helix</keyword>